<name>A0ABN9YH86_9DINO</name>
<keyword evidence="2" id="KW-1185">Reference proteome</keyword>
<reference evidence="1" key="1">
    <citation type="submission" date="2023-10" db="EMBL/GenBank/DDBJ databases">
        <authorList>
            <person name="Chen Y."/>
            <person name="Shah S."/>
            <person name="Dougan E. K."/>
            <person name="Thang M."/>
            <person name="Chan C."/>
        </authorList>
    </citation>
    <scope>NUCLEOTIDE SEQUENCE [LARGE SCALE GENOMIC DNA]</scope>
</reference>
<protein>
    <submittedName>
        <fullName evidence="1">Uncharacterized protein</fullName>
    </submittedName>
</protein>
<feature type="non-terminal residue" evidence="1">
    <location>
        <position position="165"/>
    </location>
</feature>
<dbReference type="Proteomes" id="UP001189429">
    <property type="component" value="Unassembled WGS sequence"/>
</dbReference>
<organism evidence="1 2">
    <name type="scientific">Prorocentrum cordatum</name>
    <dbReference type="NCBI Taxonomy" id="2364126"/>
    <lineage>
        <taxon>Eukaryota</taxon>
        <taxon>Sar</taxon>
        <taxon>Alveolata</taxon>
        <taxon>Dinophyceae</taxon>
        <taxon>Prorocentrales</taxon>
        <taxon>Prorocentraceae</taxon>
        <taxon>Prorocentrum</taxon>
    </lineage>
</organism>
<dbReference type="EMBL" id="CAUYUJ010022499">
    <property type="protein sequence ID" value="CAK0910959.1"/>
    <property type="molecule type" value="Genomic_DNA"/>
</dbReference>
<comment type="caution">
    <text evidence="1">The sequence shown here is derived from an EMBL/GenBank/DDBJ whole genome shotgun (WGS) entry which is preliminary data.</text>
</comment>
<sequence>DRQWLQAILDPKQTDCFATLIKLLVSPQYKGFVGLRCVALRAVQLMLRIAGQMAGVTDDADLGMRCLLELVSRELAQEAYQEVVDMAEHGEPLAMCNAMLLLAELGAEALPREMVPRLLDLFLALPDRAEDLVEVALRVHAWGGRHRHELLATAVSHMGGKFLCE</sequence>
<gene>
    <name evidence="1" type="ORF">PCOR1329_LOCUS84979</name>
</gene>
<accession>A0ABN9YH86</accession>
<evidence type="ECO:0000313" key="1">
    <source>
        <dbReference type="EMBL" id="CAK0910959.1"/>
    </source>
</evidence>
<feature type="non-terminal residue" evidence="1">
    <location>
        <position position="1"/>
    </location>
</feature>
<proteinExistence type="predicted"/>
<evidence type="ECO:0000313" key="2">
    <source>
        <dbReference type="Proteomes" id="UP001189429"/>
    </source>
</evidence>